<sequence length="42" mass="4972">MQMASKNEHKDQLLSPKKCKKYKATNEKEQILNQLEDYKDSS</sequence>
<dbReference type="Proteomes" id="UP000789405">
    <property type="component" value="Unassembled WGS sequence"/>
</dbReference>
<protein>
    <submittedName>
        <fullName evidence="2">8550_t:CDS:1</fullName>
    </submittedName>
</protein>
<evidence type="ECO:0000313" key="2">
    <source>
        <dbReference type="EMBL" id="CAG8751959.1"/>
    </source>
</evidence>
<accession>A0A9N9IVT8</accession>
<feature type="compositionally biased region" description="Basic and acidic residues" evidence="1">
    <location>
        <begin position="1"/>
        <end position="12"/>
    </location>
</feature>
<organism evidence="2 3">
    <name type="scientific">Dentiscutata erythropus</name>
    <dbReference type="NCBI Taxonomy" id="1348616"/>
    <lineage>
        <taxon>Eukaryota</taxon>
        <taxon>Fungi</taxon>
        <taxon>Fungi incertae sedis</taxon>
        <taxon>Mucoromycota</taxon>
        <taxon>Glomeromycotina</taxon>
        <taxon>Glomeromycetes</taxon>
        <taxon>Diversisporales</taxon>
        <taxon>Gigasporaceae</taxon>
        <taxon>Dentiscutata</taxon>
    </lineage>
</organism>
<proteinExistence type="predicted"/>
<evidence type="ECO:0000256" key="1">
    <source>
        <dbReference type="SAM" id="MobiDB-lite"/>
    </source>
</evidence>
<reference evidence="2" key="1">
    <citation type="submission" date="2021-06" db="EMBL/GenBank/DDBJ databases">
        <authorList>
            <person name="Kallberg Y."/>
            <person name="Tangrot J."/>
            <person name="Rosling A."/>
        </authorList>
    </citation>
    <scope>NUCLEOTIDE SEQUENCE</scope>
    <source>
        <strain evidence="2">MA453B</strain>
    </source>
</reference>
<dbReference type="EMBL" id="CAJVPY010015457">
    <property type="protein sequence ID" value="CAG8751959.1"/>
    <property type="molecule type" value="Genomic_DNA"/>
</dbReference>
<gene>
    <name evidence="2" type="ORF">DERYTH_LOCUS16983</name>
</gene>
<name>A0A9N9IVT8_9GLOM</name>
<keyword evidence="3" id="KW-1185">Reference proteome</keyword>
<comment type="caution">
    <text evidence="2">The sequence shown here is derived from an EMBL/GenBank/DDBJ whole genome shotgun (WGS) entry which is preliminary data.</text>
</comment>
<dbReference type="OrthoDB" id="10528350at2759"/>
<feature type="non-terminal residue" evidence="2">
    <location>
        <position position="42"/>
    </location>
</feature>
<feature type="region of interest" description="Disordered" evidence="1">
    <location>
        <begin position="1"/>
        <end position="21"/>
    </location>
</feature>
<evidence type="ECO:0000313" key="3">
    <source>
        <dbReference type="Proteomes" id="UP000789405"/>
    </source>
</evidence>
<dbReference type="AlphaFoldDB" id="A0A9N9IVT8"/>